<accession>A0A4C1W8I7</accession>
<comment type="caution">
    <text evidence="2">The sequence shown here is derived from an EMBL/GenBank/DDBJ whole genome shotgun (WGS) entry which is preliminary data.</text>
</comment>
<evidence type="ECO:0000256" key="1">
    <source>
        <dbReference type="SAM" id="MobiDB-lite"/>
    </source>
</evidence>
<dbReference type="Proteomes" id="UP000299102">
    <property type="component" value="Unassembled WGS sequence"/>
</dbReference>
<feature type="region of interest" description="Disordered" evidence="1">
    <location>
        <begin position="88"/>
        <end position="117"/>
    </location>
</feature>
<dbReference type="AlphaFoldDB" id="A0A4C1W8I7"/>
<feature type="compositionally biased region" description="Basic and acidic residues" evidence="1">
    <location>
        <begin position="91"/>
        <end position="105"/>
    </location>
</feature>
<reference evidence="2 3" key="1">
    <citation type="journal article" date="2019" name="Commun. Biol.">
        <title>The bagworm genome reveals a unique fibroin gene that provides high tensile strength.</title>
        <authorList>
            <person name="Kono N."/>
            <person name="Nakamura H."/>
            <person name="Ohtoshi R."/>
            <person name="Tomita M."/>
            <person name="Numata K."/>
            <person name="Arakawa K."/>
        </authorList>
    </citation>
    <scope>NUCLEOTIDE SEQUENCE [LARGE SCALE GENOMIC DNA]</scope>
</reference>
<gene>
    <name evidence="2" type="ORF">EVAR_28032_1</name>
</gene>
<organism evidence="2 3">
    <name type="scientific">Eumeta variegata</name>
    <name type="common">Bagworm moth</name>
    <name type="synonym">Eumeta japonica</name>
    <dbReference type="NCBI Taxonomy" id="151549"/>
    <lineage>
        <taxon>Eukaryota</taxon>
        <taxon>Metazoa</taxon>
        <taxon>Ecdysozoa</taxon>
        <taxon>Arthropoda</taxon>
        <taxon>Hexapoda</taxon>
        <taxon>Insecta</taxon>
        <taxon>Pterygota</taxon>
        <taxon>Neoptera</taxon>
        <taxon>Endopterygota</taxon>
        <taxon>Lepidoptera</taxon>
        <taxon>Glossata</taxon>
        <taxon>Ditrysia</taxon>
        <taxon>Tineoidea</taxon>
        <taxon>Psychidae</taxon>
        <taxon>Oiketicinae</taxon>
        <taxon>Eumeta</taxon>
    </lineage>
</organism>
<proteinExistence type="predicted"/>
<name>A0A4C1W8I7_EUMVA</name>
<evidence type="ECO:0000313" key="2">
    <source>
        <dbReference type="EMBL" id="GBP46455.1"/>
    </source>
</evidence>
<evidence type="ECO:0000313" key="3">
    <source>
        <dbReference type="Proteomes" id="UP000299102"/>
    </source>
</evidence>
<dbReference type="EMBL" id="BGZK01000484">
    <property type="protein sequence ID" value="GBP46455.1"/>
    <property type="molecule type" value="Genomic_DNA"/>
</dbReference>
<keyword evidence="3" id="KW-1185">Reference proteome</keyword>
<sequence>MFVIGCDLEARVDIQMSYHRDGHSTPYTVGFVPYKLKNDGLAIRELERAKFVPSSRQITRPRLSMNFYITGLVPHRFSAVTKTGLSIQTARGRESRGDRSNRQRAEAANASTTPGSF</sequence>
<protein>
    <submittedName>
        <fullName evidence="2">Uncharacterized protein</fullName>
    </submittedName>
</protein>